<keyword evidence="6" id="KW-1185">Reference proteome</keyword>
<comment type="caution">
    <text evidence="5">The sequence shown here is derived from an EMBL/GenBank/DDBJ whole genome shotgun (WGS) entry which is preliminary data.</text>
</comment>
<dbReference type="Gene3D" id="1.20.1270.10">
    <property type="match status" value="1"/>
</dbReference>
<dbReference type="GO" id="GO:0005634">
    <property type="term" value="C:nucleus"/>
    <property type="evidence" value="ECO:0000318"/>
    <property type="project" value="GO_Central"/>
</dbReference>
<evidence type="ECO:0000256" key="1">
    <source>
        <dbReference type="ARBA" id="ARBA00004319"/>
    </source>
</evidence>
<evidence type="ECO:0000256" key="3">
    <source>
        <dbReference type="ARBA" id="ARBA00022741"/>
    </source>
</evidence>
<accession>A0A0K9Q4T0</accession>
<gene>
    <name evidence="5" type="ORF">ZOSMA_113G00130</name>
</gene>
<dbReference type="InterPro" id="IPR029048">
    <property type="entry name" value="HSP70_C_sf"/>
</dbReference>
<proteinExistence type="inferred from homology"/>
<dbReference type="InterPro" id="IPR043129">
    <property type="entry name" value="ATPase_NBD"/>
</dbReference>
<evidence type="ECO:0000313" key="6">
    <source>
        <dbReference type="Proteomes" id="UP000036987"/>
    </source>
</evidence>
<dbReference type="GO" id="GO:0005524">
    <property type="term" value="F:ATP binding"/>
    <property type="evidence" value="ECO:0007669"/>
    <property type="project" value="UniProtKB-KW"/>
</dbReference>
<keyword evidence="5" id="KW-0346">Stress response</keyword>
<evidence type="ECO:0000256" key="2">
    <source>
        <dbReference type="ARBA" id="ARBA00007381"/>
    </source>
</evidence>
<dbReference type="AlphaFoldDB" id="A0A0K9Q4T0"/>
<reference evidence="6" key="1">
    <citation type="journal article" date="2016" name="Nature">
        <title>The genome of the seagrass Zostera marina reveals angiosperm adaptation to the sea.</title>
        <authorList>
            <person name="Olsen J.L."/>
            <person name="Rouze P."/>
            <person name="Verhelst B."/>
            <person name="Lin Y.-C."/>
            <person name="Bayer T."/>
            <person name="Collen J."/>
            <person name="Dattolo E."/>
            <person name="De Paoli E."/>
            <person name="Dittami S."/>
            <person name="Maumus F."/>
            <person name="Michel G."/>
            <person name="Kersting A."/>
            <person name="Lauritano C."/>
            <person name="Lohaus R."/>
            <person name="Toepel M."/>
            <person name="Tonon T."/>
            <person name="Vanneste K."/>
            <person name="Amirebrahimi M."/>
            <person name="Brakel J."/>
            <person name="Bostroem C."/>
            <person name="Chovatia M."/>
            <person name="Grimwood J."/>
            <person name="Jenkins J.W."/>
            <person name="Jueterbock A."/>
            <person name="Mraz A."/>
            <person name="Stam W.T."/>
            <person name="Tice H."/>
            <person name="Bornberg-Bauer E."/>
            <person name="Green P.J."/>
            <person name="Pearson G.A."/>
            <person name="Procaccini G."/>
            <person name="Duarte C.M."/>
            <person name="Schmutz J."/>
            <person name="Reusch T.B.H."/>
            <person name="Van de Peer Y."/>
        </authorList>
    </citation>
    <scope>NUCLEOTIDE SEQUENCE [LARGE SCALE GENOMIC DNA]</scope>
    <source>
        <strain evidence="6">cv. Finnish</strain>
    </source>
</reference>
<dbReference type="FunFam" id="3.90.640.10:FF:000004">
    <property type="entry name" value="Heat shock 70 kDa protein 4"/>
    <property type="match status" value="1"/>
</dbReference>
<dbReference type="PANTHER" id="PTHR45639:SF10">
    <property type="entry name" value="HEAT SHOCK 70 KDA PROTEIN 16 ISOFORM X1"/>
    <property type="match status" value="1"/>
</dbReference>
<keyword evidence="4" id="KW-0067">ATP-binding</keyword>
<dbReference type="PRINTS" id="PR00301">
    <property type="entry name" value="HEATSHOCK70"/>
</dbReference>
<dbReference type="PANTHER" id="PTHR45639">
    <property type="entry name" value="HSC70CB, ISOFORM G-RELATED"/>
    <property type="match status" value="1"/>
</dbReference>
<dbReference type="GO" id="GO:0005829">
    <property type="term" value="C:cytosol"/>
    <property type="evidence" value="ECO:0000318"/>
    <property type="project" value="GO_Central"/>
</dbReference>
<organism evidence="5 6">
    <name type="scientific">Zostera marina</name>
    <name type="common">Eelgrass</name>
    <dbReference type="NCBI Taxonomy" id="29655"/>
    <lineage>
        <taxon>Eukaryota</taxon>
        <taxon>Viridiplantae</taxon>
        <taxon>Streptophyta</taxon>
        <taxon>Embryophyta</taxon>
        <taxon>Tracheophyta</taxon>
        <taxon>Spermatophyta</taxon>
        <taxon>Magnoliopsida</taxon>
        <taxon>Liliopsida</taxon>
        <taxon>Zosteraceae</taxon>
        <taxon>Zostera</taxon>
    </lineage>
</organism>
<dbReference type="InterPro" id="IPR029047">
    <property type="entry name" value="HSP70_peptide-bd_sf"/>
</dbReference>
<dbReference type="GO" id="GO:0005788">
    <property type="term" value="C:endoplasmic reticulum lumen"/>
    <property type="evidence" value="ECO:0007669"/>
    <property type="project" value="UniProtKB-SubCell"/>
</dbReference>
<dbReference type="EMBL" id="LFYR01000158">
    <property type="protein sequence ID" value="KMZ75527.1"/>
    <property type="molecule type" value="Genomic_DNA"/>
</dbReference>
<dbReference type="STRING" id="29655.A0A0K9Q4T0"/>
<dbReference type="SUPFAM" id="SSF53067">
    <property type="entry name" value="Actin-like ATPase domain"/>
    <property type="match status" value="2"/>
</dbReference>
<dbReference type="Pfam" id="PF00012">
    <property type="entry name" value="HSP70"/>
    <property type="match status" value="1"/>
</dbReference>
<dbReference type="Gene3D" id="3.30.420.40">
    <property type="match status" value="2"/>
</dbReference>
<comment type="similarity">
    <text evidence="2">Belongs to the heat shock protein 70 family.</text>
</comment>
<dbReference type="InterPro" id="IPR013126">
    <property type="entry name" value="Hsp_70_fam"/>
</dbReference>
<dbReference type="OrthoDB" id="434160at2759"/>
<dbReference type="Proteomes" id="UP000036987">
    <property type="component" value="Unassembled WGS sequence"/>
</dbReference>
<dbReference type="Gene3D" id="2.60.34.10">
    <property type="entry name" value="Substrate Binding Domain Of DNAk, Chain A, domain 1"/>
    <property type="match status" value="1"/>
</dbReference>
<dbReference type="FunFam" id="3.30.30.30:FF:000005">
    <property type="entry name" value="Heat shock protein ssb1"/>
    <property type="match status" value="1"/>
</dbReference>
<dbReference type="SUPFAM" id="SSF100920">
    <property type="entry name" value="Heat shock protein 70kD (HSP70), peptide-binding domain"/>
    <property type="match status" value="1"/>
</dbReference>
<dbReference type="GO" id="GO:0140662">
    <property type="term" value="F:ATP-dependent protein folding chaperone"/>
    <property type="evidence" value="ECO:0007669"/>
    <property type="project" value="InterPro"/>
</dbReference>
<keyword evidence="3" id="KW-0547">Nucleotide-binding</keyword>
<evidence type="ECO:0000256" key="4">
    <source>
        <dbReference type="ARBA" id="ARBA00022840"/>
    </source>
</evidence>
<name>A0A0K9Q4T0_ZOSMR</name>
<dbReference type="GO" id="GO:0006457">
    <property type="term" value="P:protein folding"/>
    <property type="evidence" value="ECO:0000318"/>
    <property type="project" value="GO_Central"/>
</dbReference>
<evidence type="ECO:0000313" key="5">
    <source>
        <dbReference type="EMBL" id="KMZ75527.1"/>
    </source>
</evidence>
<dbReference type="GO" id="GO:0000774">
    <property type="term" value="F:adenyl-nucleotide exchange factor activity"/>
    <property type="evidence" value="ECO:0000318"/>
    <property type="project" value="GO_Central"/>
</dbReference>
<dbReference type="Gene3D" id="3.90.640.10">
    <property type="entry name" value="Actin, Chain A, domain 4"/>
    <property type="match status" value="1"/>
</dbReference>
<comment type="subcellular location">
    <subcellularLocation>
        <location evidence="1">Endoplasmic reticulum lumen</location>
    </subcellularLocation>
</comment>
<dbReference type="Gene3D" id="3.30.30.30">
    <property type="match status" value="1"/>
</dbReference>
<protein>
    <submittedName>
        <fullName evidence="5">Heat shock 70 kDa protein 16</fullName>
    </submittedName>
</protein>
<sequence>MGGLGFDIGNENSVVAITVKPKVEVHVLPNDESKFETPSVVTFAKKKRQIGSTMTTSSNSSTQQFPPHAKSTISQIKRLVGKLFEDLDMDNELQFLPFGITEGGDGGILIHVNYLDEDREYTPVQILAMLLSHLKQTAERNLGESVSDCVIGIPSYFTDRERTAFLDAAKIAELNPQQLIHEGTAIALGYGFDNKTTSEFKDSPVYIVFVDIGNSDTQVTIASFHGGQGVKILSHAADANLGGRDFDRLLFNNFAEEFRNSYELDIGCHHHLPGIRLMTACEKLKRVLTTNFEAHITIESLMEDKDMQGCITREDFEELSVDLLERIVVSCEKALVDAGLTVYDIYSIELVGSGSRIPAISRILAEFFRRVPSRQLSASQCIAQGCAIQSALLGQNSTNKNYKVSDSLPFPIWFVGKSSDGMLLTKGHTIPQPILLTFRRKTRTFYFSILSGHEDGMLQNSFSRAVRCFKVGRFKLNGNELAYIDVKILLDVNGIVTIEGATLNKGTRMEGKIYHDCKDIQVSEIAPIGMTEDDIAEAKTIEKWLINHDICVEETQRSKNDLENFVYDTRKKVTNK</sequence>